<dbReference type="EMBL" id="LR797198">
    <property type="protein sequence ID" value="CAB4193420.1"/>
    <property type="molecule type" value="Genomic_DNA"/>
</dbReference>
<sequence length="112" mass="12641">MGKMKVTPIDEVNWGLYMWQMPDESLIMDDEGGYLCVPSVKGDIRQIKKLKDAAQHYGVDEGKPLFFAGHRTVTDEELSEQHSRANLGLVPDPQDLPAMMEYVKEMRDSGIA</sequence>
<accession>A0A6J5R7A4</accession>
<organism evidence="2">
    <name type="scientific">uncultured Caudovirales phage</name>
    <dbReference type="NCBI Taxonomy" id="2100421"/>
    <lineage>
        <taxon>Viruses</taxon>
        <taxon>Duplodnaviria</taxon>
        <taxon>Heunggongvirae</taxon>
        <taxon>Uroviricota</taxon>
        <taxon>Caudoviricetes</taxon>
        <taxon>Peduoviridae</taxon>
        <taxon>Maltschvirus</taxon>
        <taxon>Maltschvirus maltsch</taxon>
    </lineage>
</organism>
<reference evidence="2" key="1">
    <citation type="submission" date="2020-05" db="EMBL/GenBank/DDBJ databases">
        <authorList>
            <person name="Chiriac C."/>
            <person name="Salcher M."/>
            <person name="Ghai R."/>
            <person name="Kavagutti S V."/>
        </authorList>
    </citation>
    <scope>NUCLEOTIDE SEQUENCE</scope>
</reference>
<evidence type="ECO:0000313" key="1">
    <source>
        <dbReference type="EMBL" id="CAB4185668.1"/>
    </source>
</evidence>
<dbReference type="EMBL" id="LR797076">
    <property type="protein sequence ID" value="CAB4185668.1"/>
    <property type="molecule type" value="Genomic_DNA"/>
</dbReference>
<name>A0A6J5R7A4_9CAUD</name>
<evidence type="ECO:0000313" key="2">
    <source>
        <dbReference type="EMBL" id="CAB4193420.1"/>
    </source>
</evidence>
<proteinExistence type="predicted"/>
<protein>
    <submittedName>
        <fullName evidence="2">Uncharacterized protein</fullName>
    </submittedName>
</protein>
<gene>
    <name evidence="1" type="ORF">UFOVP1119_96</name>
    <name evidence="2" type="ORF">UFOVP1238_70</name>
</gene>